<organism evidence="2">
    <name type="scientific">viral metagenome</name>
    <dbReference type="NCBI Taxonomy" id="1070528"/>
    <lineage>
        <taxon>unclassified sequences</taxon>
        <taxon>metagenomes</taxon>
        <taxon>organismal metagenomes</taxon>
    </lineage>
</organism>
<feature type="compositionally biased region" description="Basic residues" evidence="1">
    <location>
        <begin position="141"/>
        <end position="165"/>
    </location>
</feature>
<feature type="region of interest" description="Disordered" evidence="1">
    <location>
        <begin position="83"/>
        <end position="181"/>
    </location>
</feature>
<evidence type="ECO:0000256" key="1">
    <source>
        <dbReference type="SAM" id="MobiDB-lite"/>
    </source>
</evidence>
<evidence type="ECO:0000313" key="2">
    <source>
        <dbReference type="EMBL" id="QHT86769.1"/>
    </source>
</evidence>
<feature type="compositionally biased region" description="Basic residues" evidence="1">
    <location>
        <begin position="172"/>
        <end position="181"/>
    </location>
</feature>
<accession>A0A6C0I1V5</accession>
<sequence>MWRWAADTFRGKSTQSKAAEYVELDDFEEKQLKTKAKAKNSTLDDRILYCNFMLNKQSEPEKIKKYTKLLKELHQAKAAQAKAAQATAAGEAKTAQATAAGEAKAAQATAAENLSDDDDAVGSSNGSQGSVDSNIFESKGGKKSRHSKIKHRHSRKKKYKSKSKSKSYNANSRRKKSKSKY</sequence>
<reference evidence="2" key="1">
    <citation type="journal article" date="2020" name="Nature">
        <title>Giant virus diversity and host interactions through global metagenomics.</title>
        <authorList>
            <person name="Schulz F."/>
            <person name="Roux S."/>
            <person name="Paez-Espino D."/>
            <person name="Jungbluth S."/>
            <person name="Walsh D.A."/>
            <person name="Denef V.J."/>
            <person name="McMahon K.D."/>
            <person name="Konstantinidis K.T."/>
            <person name="Eloe-Fadrosh E.A."/>
            <person name="Kyrpides N.C."/>
            <person name="Woyke T."/>
        </authorList>
    </citation>
    <scope>NUCLEOTIDE SEQUENCE</scope>
    <source>
        <strain evidence="2">GVMAG-M-3300023184-18</strain>
    </source>
</reference>
<name>A0A6C0I1V5_9ZZZZ</name>
<protein>
    <submittedName>
        <fullName evidence="2">Uncharacterized protein</fullName>
    </submittedName>
</protein>
<dbReference type="AlphaFoldDB" id="A0A6C0I1V5"/>
<feature type="compositionally biased region" description="Polar residues" evidence="1">
    <location>
        <begin position="122"/>
        <end position="136"/>
    </location>
</feature>
<feature type="compositionally biased region" description="Low complexity" evidence="1">
    <location>
        <begin position="83"/>
        <end position="111"/>
    </location>
</feature>
<dbReference type="EMBL" id="MN740076">
    <property type="protein sequence ID" value="QHT86769.1"/>
    <property type="molecule type" value="Genomic_DNA"/>
</dbReference>
<proteinExistence type="predicted"/>